<proteinExistence type="predicted"/>
<evidence type="ECO:0008006" key="3">
    <source>
        <dbReference type="Google" id="ProtNLM"/>
    </source>
</evidence>
<evidence type="ECO:0000313" key="2">
    <source>
        <dbReference type="Proteomes" id="UP000051888"/>
    </source>
</evidence>
<dbReference type="SUPFAM" id="SSF49764">
    <property type="entry name" value="HSP20-like chaperones"/>
    <property type="match status" value="1"/>
</dbReference>
<dbReference type="EMBL" id="LJJC01000004">
    <property type="protein sequence ID" value="KQL55457.1"/>
    <property type="molecule type" value="Genomic_DNA"/>
</dbReference>
<sequence>MFPWNMFPFNSDMTKLFKQMNPQEMEKGVQNMIAQFMPKEWQGMFDHNDMLSRASSLFPQSNQQSNNPSPTNVQASVFETFDDVYVRIPINEEMIHNIKIYHTSNQLIIENSSDGNRDTITLPALVKKKGTTAQYKDEILEVKMPKSVDMQYTEVDVSERL</sequence>
<organism evidence="1 2">
    <name type="scientific">Heyndrickxia shackletonii</name>
    <dbReference type="NCBI Taxonomy" id="157838"/>
    <lineage>
        <taxon>Bacteria</taxon>
        <taxon>Bacillati</taxon>
        <taxon>Bacillota</taxon>
        <taxon>Bacilli</taxon>
        <taxon>Bacillales</taxon>
        <taxon>Bacillaceae</taxon>
        <taxon>Heyndrickxia</taxon>
    </lineage>
</organism>
<protein>
    <recommendedName>
        <fullName evidence="3">Spore coat protein</fullName>
    </recommendedName>
</protein>
<name>A0A0Q3TNV8_9BACI</name>
<dbReference type="Gene3D" id="2.60.40.790">
    <property type="match status" value="1"/>
</dbReference>
<evidence type="ECO:0000313" key="1">
    <source>
        <dbReference type="EMBL" id="KQL55457.1"/>
    </source>
</evidence>
<dbReference type="OrthoDB" id="2905328at2"/>
<keyword evidence="2" id="KW-1185">Reference proteome</keyword>
<gene>
    <name evidence="1" type="ORF">AN964_10235</name>
</gene>
<dbReference type="InterPro" id="IPR008978">
    <property type="entry name" value="HSP20-like_chaperone"/>
</dbReference>
<reference evidence="1 2" key="1">
    <citation type="submission" date="2015-09" db="EMBL/GenBank/DDBJ databases">
        <title>Genome sequencing project for genomic taxonomy and phylogenomics of Bacillus-like bacteria.</title>
        <authorList>
            <person name="Liu B."/>
            <person name="Wang J."/>
            <person name="Zhu Y."/>
            <person name="Liu G."/>
            <person name="Chen Q."/>
            <person name="Chen Z."/>
            <person name="Lan J."/>
            <person name="Che J."/>
            <person name="Ge C."/>
            <person name="Shi H."/>
            <person name="Pan Z."/>
            <person name="Liu X."/>
        </authorList>
    </citation>
    <scope>NUCLEOTIDE SEQUENCE [LARGE SCALE GENOMIC DNA]</scope>
    <source>
        <strain evidence="1 2">LMG 18435</strain>
    </source>
</reference>
<dbReference type="AlphaFoldDB" id="A0A0Q3TNV8"/>
<dbReference type="CDD" id="cd00298">
    <property type="entry name" value="ACD_sHsps_p23-like"/>
    <property type="match status" value="1"/>
</dbReference>
<dbReference type="PATRIC" id="fig|157838.3.peg.2251"/>
<dbReference type="Proteomes" id="UP000051888">
    <property type="component" value="Unassembled WGS sequence"/>
</dbReference>
<accession>A0A0Q3TNV8</accession>
<comment type="caution">
    <text evidence="1">The sequence shown here is derived from an EMBL/GenBank/DDBJ whole genome shotgun (WGS) entry which is preliminary data.</text>
</comment>